<dbReference type="AlphaFoldDB" id="A0A6G1E834"/>
<evidence type="ECO:0000313" key="3">
    <source>
        <dbReference type="Proteomes" id="UP000479710"/>
    </source>
</evidence>
<sequence length="189" mass="21232">MAEEEVPKTSMDGVPEDRTTCEGIGFMVGLFLFFAVPLLALAGILHLVRHVNPNFTVEVMGVEGLDPLRSPVMSPRLNLTVHVDNSRQIRQDCRGKSTVTVSYHNIEIAWAKVPAFCVGRWSTIRLDVPLSRQDVLLPQQLREEIVSDLRVGELELEVEMLPSHPQDAHRPCFLSCTVSRSMVKQFPLM</sequence>
<protein>
    <recommendedName>
        <fullName evidence="4">Late embryogenesis abundant protein LEA-2 subgroup domain-containing protein</fullName>
    </recommendedName>
</protein>
<keyword evidence="3" id="KW-1185">Reference proteome</keyword>
<dbReference type="PANTHER" id="PTHR33994:SF39">
    <property type="entry name" value="OS01G0712400 PROTEIN"/>
    <property type="match status" value="1"/>
</dbReference>
<evidence type="ECO:0000313" key="2">
    <source>
        <dbReference type="EMBL" id="KAF0920948.1"/>
    </source>
</evidence>
<proteinExistence type="predicted"/>
<name>A0A6G1E834_9ORYZ</name>
<organism evidence="2 3">
    <name type="scientific">Oryza meyeriana var. granulata</name>
    <dbReference type="NCBI Taxonomy" id="110450"/>
    <lineage>
        <taxon>Eukaryota</taxon>
        <taxon>Viridiplantae</taxon>
        <taxon>Streptophyta</taxon>
        <taxon>Embryophyta</taxon>
        <taxon>Tracheophyta</taxon>
        <taxon>Spermatophyta</taxon>
        <taxon>Magnoliopsida</taxon>
        <taxon>Liliopsida</taxon>
        <taxon>Poales</taxon>
        <taxon>Poaceae</taxon>
        <taxon>BOP clade</taxon>
        <taxon>Oryzoideae</taxon>
        <taxon>Oryzeae</taxon>
        <taxon>Oryzinae</taxon>
        <taxon>Oryza</taxon>
        <taxon>Oryza meyeriana</taxon>
    </lineage>
</organism>
<reference evidence="2 3" key="1">
    <citation type="submission" date="2019-11" db="EMBL/GenBank/DDBJ databases">
        <title>Whole genome sequence of Oryza granulata.</title>
        <authorList>
            <person name="Li W."/>
        </authorList>
    </citation>
    <scope>NUCLEOTIDE SEQUENCE [LARGE SCALE GENOMIC DNA]</scope>
    <source>
        <strain evidence="3">cv. Menghai</strain>
        <tissue evidence="2">Leaf</tissue>
    </source>
</reference>
<keyword evidence="1" id="KW-1133">Transmembrane helix</keyword>
<dbReference type="Proteomes" id="UP000479710">
    <property type="component" value="Unassembled WGS sequence"/>
</dbReference>
<comment type="caution">
    <text evidence="2">The sequence shown here is derived from an EMBL/GenBank/DDBJ whole genome shotgun (WGS) entry which is preliminary data.</text>
</comment>
<feature type="transmembrane region" description="Helical" evidence="1">
    <location>
        <begin position="24"/>
        <end position="48"/>
    </location>
</feature>
<gene>
    <name evidence="2" type="ORF">E2562_037796</name>
</gene>
<accession>A0A6G1E834</accession>
<dbReference type="EMBL" id="SPHZ02000005">
    <property type="protein sequence ID" value="KAF0920948.1"/>
    <property type="molecule type" value="Genomic_DNA"/>
</dbReference>
<keyword evidence="1" id="KW-0472">Membrane</keyword>
<keyword evidence="1" id="KW-0812">Transmembrane</keyword>
<evidence type="ECO:0000256" key="1">
    <source>
        <dbReference type="SAM" id="Phobius"/>
    </source>
</evidence>
<evidence type="ECO:0008006" key="4">
    <source>
        <dbReference type="Google" id="ProtNLM"/>
    </source>
</evidence>
<dbReference type="OrthoDB" id="674304at2759"/>
<dbReference type="PANTHER" id="PTHR33994">
    <property type="entry name" value="OS04G0515000 PROTEIN"/>
    <property type="match status" value="1"/>
</dbReference>